<reference evidence="1" key="1">
    <citation type="submission" date="2019-09" db="EMBL/GenBank/DDBJ databases">
        <title>Characterisation of the sponge microbiome using genome-centric metagenomics.</title>
        <authorList>
            <person name="Engelberts J.P."/>
            <person name="Robbins S.J."/>
            <person name="De Goeij J.M."/>
            <person name="Aranda M."/>
            <person name="Bell S.C."/>
            <person name="Webster N.S."/>
        </authorList>
    </citation>
    <scope>NUCLEOTIDE SEQUENCE</scope>
    <source>
        <strain evidence="1">SB0662_bin_9</strain>
    </source>
</reference>
<dbReference type="AlphaFoldDB" id="A0A6B1DPN8"/>
<name>A0A6B1DPN8_9CHLR</name>
<protein>
    <submittedName>
        <fullName evidence="1">Uncharacterized protein</fullName>
    </submittedName>
</protein>
<evidence type="ECO:0000313" key="1">
    <source>
        <dbReference type="EMBL" id="MYD89081.1"/>
    </source>
</evidence>
<accession>A0A6B1DPN8</accession>
<comment type="caution">
    <text evidence="1">The sequence shown here is derived from an EMBL/GenBank/DDBJ whole genome shotgun (WGS) entry which is preliminary data.</text>
</comment>
<gene>
    <name evidence="1" type="ORF">F4Y08_01910</name>
</gene>
<proteinExistence type="predicted"/>
<sequence length="93" mass="10520">MRISDFDLAIGHLWHCDRCRQTFLDNPASVMTGLKLSEDQRNVLNSLAANPDLLLDRLRHASTDDTAFERATSHPRARLRHLGSTVRVPGNRT</sequence>
<dbReference type="EMBL" id="VXPY01000013">
    <property type="protein sequence ID" value="MYD89081.1"/>
    <property type="molecule type" value="Genomic_DNA"/>
</dbReference>
<organism evidence="1">
    <name type="scientific">Caldilineaceae bacterium SB0662_bin_9</name>
    <dbReference type="NCBI Taxonomy" id="2605258"/>
    <lineage>
        <taxon>Bacteria</taxon>
        <taxon>Bacillati</taxon>
        <taxon>Chloroflexota</taxon>
        <taxon>Caldilineae</taxon>
        <taxon>Caldilineales</taxon>
        <taxon>Caldilineaceae</taxon>
    </lineage>
</organism>